<dbReference type="InterPro" id="IPR013730">
    <property type="entry name" value="Fyv7/TAP26"/>
</dbReference>
<proteinExistence type="predicted"/>
<dbReference type="Proteomes" id="UP000593906">
    <property type="component" value="Chromosome 7"/>
</dbReference>
<evidence type="ECO:0008006" key="3">
    <source>
        <dbReference type="Google" id="ProtNLM"/>
    </source>
</evidence>
<dbReference type="EMBL" id="CP044416">
    <property type="protein sequence ID" value="QOY40813.1"/>
    <property type="molecule type" value="Genomic_DNA"/>
</dbReference>
<organism evidence="1 2">
    <name type="scientific">Cryptosporidium parvum</name>
    <dbReference type="NCBI Taxonomy" id="5807"/>
    <lineage>
        <taxon>Eukaryota</taxon>
        <taxon>Sar</taxon>
        <taxon>Alveolata</taxon>
        <taxon>Apicomplexa</taxon>
        <taxon>Conoidasida</taxon>
        <taxon>Coccidia</taxon>
        <taxon>Eucoccidiorida</taxon>
        <taxon>Eimeriorina</taxon>
        <taxon>Cryptosporidiidae</taxon>
        <taxon>Cryptosporidium</taxon>
    </lineage>
</organism>
<protein>
    <recommendedName>
        <fullName evidence="3">rRNA-processing protein FYV7</fullName>
    </recommendedName>
</protein>
<gene>
    <name evidence="1" type="ORF">CPATCC_003706</name>
</gene>
<accession>A0A7S7RFF3</accession>
<dbReference type="Pfam" id="PF08524">
    <property type="entry name" value="rRNA_processing"/>
    <property type="match status" value="1"/>
</dbReference>
<dbReference type="AlphaFoldDB" id="A0A7S7RFF3"/>
<reference evidence="1 2" key="1">
    <citation type="submission" date="2019-09" db="EMBL/GenBank/DDBJ databases">
        <title>Consistent, comparative and evidence-based genome assembly and annotation for Cryptosporidium parvum, C. hominis and C. tyzzeri.</title>
        <authorList>
            <person name="Baptista R.P."/>
            <person name="Li Y."/>
            <person name="Sateriale A."/>
            <person name="Ansell B."/>
            <person name="Jex A."/>
            <person name="Sanders M."/>
            <person name="Brooks K."/>
            <person name="Tracey A."/>
            <person name="Berriman M."/>
            <person name="Striepen B."/>
            <person name="Cotton J.A."/>
            <person name="Kissinger J.C."/>
        </authorList>
    </citation>
    <scope>NUCLEOTIDE SEQUENCE [LARGE SCALE GENOMIC DNA]</scope>
    <source>
        <strain evidence="1 2">IOWA-ATCC</strain>
    </source>
</reference>
<name>A0A7S7RFF3_CRYPV</name>
<evidence type="ECO:0000313" key="2">
    <source>
        <dbReference type="Proteomes" id="UP000593906"/>
    </source>
</evidence>
<dbReference type="VEuPathDB" id="CryptoDB:CPATCC_0010770"/>
<evidence type="ECO:0000313" key="1">
    <source>
        <dbReference type="EMBL" id="QOY40813.1"/>
    </source>
</evidence>
<sequence>MGEVKEGKKSNPFKNSLKKAKILEEKRKEEAIEREKLKREKKMKVKERYDKKRALLKKTKKGQPVLSRRVNFMLAKLQKAGN</sequence>